<name>A0A3Q9BMU1_9BURK</name>
<dbReference type="Pfam" id="PF06580">
    <property type="entry name" value="His_kinase"/>
    <property type="match status" value="1"/>
</dbReference>
<evidence type="ECO:0000313" key="4">
    <source>
        <dbReference type="Proteomes" id="UP000275663"/>
    </source>
</evidence>
<dbReference type="Pfam" id="PF02518">
    <property type="entry name" value="HATPase_c"/>
    <property type="match status" value="1"/>
</dbReference>
<dbReference type="KEGG" id="upv:EJN92_00350"/>
<evidence type="ECO:0000259" key="2">
    <source>
        <dbReference type="SMART" id="SM00387"/>
    </source>
</evidence>
<dbReference type="AlphaFoldDB" id="A0A3Q9BMU1"/>
<feature type="domain" description="Histidine kinase/HSP90-like ATPase" evidence="2">
    <location>
        <begin position="260"/>
        <end position="355"/>
    </location>
</feature>
<accession>A0A3Q9BMU1</accession>
<protein>
    <recommendedName>
        <fullName evidence="2">Histidine kinase/HSP90-like ATPase domain-containing protein</fullName>
    </recommendedName>
</protein>
<feature type="transmembrane region" description="Helical" evidence="1">
    <location>
        <begin position="50"/>
        <end position="71"/>
    </location>
</feature>
<feature type="transmembrane region" description="Helical" evidence="1">
    <location>
        <begin position="83"/>
        <end position="102"/>
    </location>
</feature>
<dbReference type="GO" id="GO:0016020">
    <property type="term" value="C:membrane"/>
    <property type="evidence" value="ECO:0007669"/>
    <property type="project" value="InterPro"/>
</dbReference>
<feature type="transmembrane region" description="Helical" evidence="1">
    <location>
        <begin position="114"/>
        <end position="136"/>
    </location>
</feature>
<feature type="transmembrane region" description="Helical" evidence="1">
    <location>
        <begin position="20"/>
        <end position="38"/>
    </location>
</feature>
<dbReference type="GO" id="GO:0000155">
    <property type="term" value="F:phosphorelay sensor kinase activity"/>
    <property type="evidence" value="ECO:0007669"/>
    <property type="project" value="InterPro"/>
</dbReference>
<gene>
    <name evidence="3" type="ORF">EJN92_00350</name>
</gene>
<keyword evidence="1" id="KW-0812">Transmembrane</keyword>
<dbReference type="EMBL" id="CP034464">
    <property type="protein sequence ID" value="AZP10617.1"/>
    <property type="molecule type" value="Genomic_DNA"/>
</dbReference>
<dbReference type="Proteomes" id="UP000275663">
    <property type="component" value="Chromosome"/>
</dbReference>
<sequence>MKNIFASQTKIFRLLAGLSWRKFGFSLVLVSIAALIVNPYFSDDFSFVDIWMRLAVPGCFMFVTYIVTGNIQFTRWKLYDVRIVALVISAFLGTIFGGLLLGRSLQQLFTTGSMLAGIFVVTTGGILVGVIATMFLHLREREVRSQLDLAESETRRLQLEKNALSSHLQILKAQIEPHFLFNTLANVQYLVEYDAAAASTMLANLIRYLRAALPEMRAEQTTLAKEVDMSMAYLAILQVRMGKRLSYQIDIPKDLESMAFPPLMLMTLVENAIKHGVDPGCQEGWIWITAQHSDLGVAITVRDNGPGMTLSSGGGVGLKNIRERLQAMYGGSASLILSEPETGGFMATLQLPRLAETPGE</sequence>
<reference evidence="3 4" key="1">
    <citation type="journal article" date="2011" name="Int. J. Syst. Evol. Microbiol.">
        <title>Description of Undibacterium oligocarboniphilum sp. nov., isolated from purified water, and Undibacterium pigrum strain CCUG 49012 as the type strain of Undibacterium parvum sp. nov., and emended descriptions of the genus Undibacterium and the species Undibacterium pigrum.</title>
        <authorList>
            <person name="Eder W."/>
            <person name="Wanner G."/>
            <person name="Ludwig W."/>
            <person name="Busse H.J."/>
            <person name="Ziemke-Kageler F."/>
            <person name="Lang E."/>
        </authorList>
    </citation>
    <scope>NUCLEOTIDE SEQUENCE [LARGE SCALE GENOMIC DNA]</scope>
    <source>
        <strain evidence="3 4">DSM 23061</strain>
    </source>
</reference>
<dbReference type="InterPro" id="IPR050640">
    <property type="entry name" value="Bact_2-comp_sensor_kinase"/>
</dbReference>
<evidence type="ECO:0000256" key="1">
    <source>
        <dbReference type="SAM" id="Phobius"/>
    </source>
</evidence>
<keyword evidence="1" id="KW-1133">Transmembrane helix</keyword>
<dbReference type="SUPFAM" id="SSF55874">
    <property type="entry name" value="ATPase domain of HSP90 chaperone/DNA topoisomerase II/histidine kinase"/>
    <property type="match status" value="1"/>
</dbReference>
<dbReference type="RefSeq" id="WP_126126016.1">
    <property type="nucleotide sequence ID" value="NZ_CP034464.1"/>
</dbReference>
<keyword evidence="1" id="KW-0472">Membrane</keyword>
<dbReference type="InterPro" id="IPR003594">
    <property type="entry name" value="HATPase_dom"/>
</dbReference>
<keyword evidence="4" id="KW-1185">Reference proteome</keyword>
<dbReference type="PANTHER" id="PTHR34220:SF9">
    <property type="entry name" value="SIGNAL TRANSDUCTION HISTIDINE KINASE INTERNAL REGION DOMAIN-CONTAINING PROTEIN"/>
    <property type="match status" value="1"/>
</dbReference>
<evidence type="ECO:0000313" key="3">
    <source>
        <dbReference type="EMBL" id="AZP10617.1"/>
    </source>
</evidence>
<dbReference type="OrthoDB" id="2514702at2"/>
<dbReference type="InterPro" id="IPR036890">
    <property type="entry name" value="HATPase_C_sf"/>
</dbReference>
<dbReference type="Gene3D" id="3.30.565.10">
    <property type="entry name" value="Histidine kinase-like ATPase, C-terminal domain"/>
    <property type="match status" value="1"/>
</dbReference>
<dbReference type="InterPro" id="IPR010559">
    <property type="entry name" value="Sig_transdc_His_kin_internal"/>
</dbReference>
<organism evidence="3 4">
    <name type="scientific">Undibacterium parvum</name>
    <dbReference type="NCBI Taxonomy" id="401471"/>
    <lineage>
        <taxon>Bacteria</taxon>
        <taxon>Pseudomonadati</taxon>
        <taxon>Pseudomonadota</taxon>
        <taxon>Betaproteobacteria</taxon>
        <taxon>Burkholderiales</taxon>
        <taxon>Oxalobacteraceae</taxon>
        <taxon>Undibacterium</taxon>
    </lineage>
</organism>
<proteinExistence type="predicted"/>
<dbReference type="PANTHER" id="PTHR34220">
    <property type="entry name" value="SENSOR HISTIDINE KINASE YPDA"/>
    <property type="match status" value="1"/>
</dbReference>
<dbReference type="SMART" id="SM00387">
    <property type="entry name" value="HATPase_c"/>
    <property type="match status" value="1"/>
</dbReference>